<dbReference type="KEGG" id="whr:OG579_12680"/>
<name>A0AAU4JXT1_9NOCA</name>
<feature type="transmembrane region" description="Helical" evidence="1">
    <location>
        <begin position="54"/>
        <end position="73"/>
    </location>
</feature>
<feature type="transmembrane region" description="Helical" evidence="1">
    <location>
        <begin position="12"/>
        <end position="39"/>
    </location>
</feature>
<gene>
    <name evidence="2" type="ORF">OG579_12680</name>
</gene>
<proteinExistence type="predicted"/>
<protein>
    <submittedName>
        <fullName evidence="2">Uncharacterized protein</fullName>
    </submittedName>
</protein>
<keyword evidence="1" id="KW-0472">Membrane</keyword>
<accession>A0AAU4JXT1</accession>
<feature type="transmembrane region" description="Helical" evidence="1">
    <location>
        <begin position="80"/>
        <end position="101"/>
    </location>
</feature>
<keyword evidence="1" id="KW-1133">Transmembrane helix</keyword>
<evidence type="ECO:0000256" key="1">
    <source>
        <dbReference type="SAM" id="Phobius"/>
    </source>
</evidence>
<dbReference type="AlphaFoldDB" id="A0AAU4JXT1"/>
<evidence type="ECO:0000313" key="2">
    <source>
        <dbReference type="EMBL" id="WUM18598.1"/>
    </source>
</evidence>
<organism evidence="2 3">
    <name type="scientific">Williamsia herbipolensis</name>
    <dbReference type="NCBI Taxonomy" id="1603258"/>
    <lineage>
        <taxon>Bacteria</taxon>
        <taxon>Bacillati</taxon>
        <taxon>Actinomycetota</taxon>
        <taxon>Actinomycetes</taxon>
        <taxon>Mycobacteriales</taxon>
        <taxon>Nocardiaceae</taxon>
        <taxon>Williamsia</taxon>
    </lineage>
</organism>
<reference evidence="2 3" key="1">
    <citation type="submission" date="2022-10" db="EMBL/GenBank/DDBJ databases">
        <title>The complete genomes of actinobacterial strains from the NBC collection.</title>
        <authorList>
            <person name="Joergensen T.S."/>
            <person name="Alvarez Arevalo M."/>
            <person name="Sterndorff E.B."/>
            <person name="Faurdal D."/>
            <person name="Vuksanovic O."/>
            <person name="Mourched A.-S."/>
            <person name="Charusanti P."/>
            <person name="Shaw S."/>
            <person name="Blin K."/>
            <person name="Weber T."/>
        </authorList>
    </citation>
    <scope>NUCLEOTIDE SEQUENCE [LARGE SCALE GENOMIC DNA]</scope>
    <source>
        <strain evidence="2 3">NBC_00319</strain>
    </source>
</reference>
<keyword evidence="1" id="KW-0812">Transmembrane</keyword>
<dbReference type="RefSeq" id="WP_328856214.1">
    <property type="nucleotide sequence ID" value="NZ_CP108021.1"/>
</dbReference>
<sequence>MEIWIETRTVWRALAFVGVVAGWTLLAYPCVVIGVLLAADSSCDGGEPRASASGVWWVIATVAVWASPFLVFAGYRRTRLTIAAALLAVIVAVVVVAAVAYNPGEFCF</sequence>
<dbReference type="Proteomes" id="UP001432128">
    <property type="component" value="Chromosome"/>
</dbReference>
<evidence type="ECO:0000313" key="3">
    <source>
        <dbReference type="Proteomes" id="UP001432128"/>
    </source>
</evidence>
<dbReference type="EMBL" id="CP108021">
    <property type="protein sequence ID" value="WUM18598.1"/>
    <property type="molecule type" value="Genomic_DNA"/>
</dbReference>
<keyword evidence="3" id="KW-1185">Reference proteome</keyword>